<sequence>MNEWTISRQQRHQGDDTGPRADDAHVVNNQRTRRHRLQLLLSAGALTLALAATTTGTAAASPDTAVSGIDKTVVIGLDGTMLAEVRDAAAPNLHRLLAEGASAEASIAGHPTISGPSWSTILTGVWHTEHGVVDNSYLGARFDRYPSVFTRIERERPELRTASIATWDGIARIATSGPPAADVVVTTPGASILPTIDARTATSVVAEIETNGPDFLFTQLDHVDAVGHVGGTNSPLYRTAIERVDVEVGRIVDAVDARRAATGENWTVLVVSDHGHTPTGGHGGQSPHEASTFVIARGDGIEAGRVNAGFTLADVTPTVLANLGLDVPAELAGTPVPRSGQSVPA</sequence>
<evidence type="ECO:0000313" key="4">
    <source>
        <dbReference type="Proteomes" id="UP000013525"/>
    </source>
</evidence>
<dbReference type="Proteomes" id="UP000013525">
    <property type="component" value="Unassembled WGS sequence"/>
</dbReference>
<dbReference type="EMBL" id="APMY01000109">
    <property type="protein sequence ID" value="EOM75013.1"/>
    <property type="molecule type" value="Genomic_DNA"/>
</dbReference>
<evidence type="ECO:0000313" key="3">
    <source>
        <dbReference type="EMBL" id="EOM75013.1"/>
    </source>
</evidence>
<evidence type="ECO:0000256" key="2">
    <source>
        <dbReference type="SAM" id="Phobius"/>
    </source>
</evidence>
<proteinExistence type="predicted"/>
<dbReference type="eggNOG" id="COG1524">
    <property type="taxonomic scope" value="Bacteria"/>
</dbReference>
<dbReference type="InterPro" id="IPR017850">
    <property type="entry name" value="Alkaline_phosphatase_core_sf"/>
</dbReference>
<dbReference type="PATRIC" id="fig|1273125.3.peg.3453"/>
<dbReference type="PANTHER" id="PTHR10151:SF120">
    <property type="entry name" value="BIS(5'-ADENOSYL)-TRIPHOSPHATASE"/>
    <property type="match status" value="1"/>
</dbReference>
<dbReference type="Pfam" id="PF01663">
    <property type="entry name" value="Phosphodiest"/>
    <property type="match status" value="1"/>
</dbReference>
<feature type="compositionally biased region" description="Basic and acidic residues" evidence="1">
    <location>
        <begin position="12"/>
        <end position="25"/>
    </location>
</feature>
<comment type="caution">
    <text evidence="3">The sequence shown here is derived from an EMBL/GenBank/DDBJ whole genome shotgun (WGS) entry which is preliminary data.</text>
</comment>
<keyword evidence="2" id="KW-0472">Membrane</keyword>
<organism evidence="3 4">
    <name type="scientific">Rhodococcus rhodnii LMG 5362</name>
    <dbReference type="NCBI Taxonomy" id="1273125"/>
    <lineage>
        <taxon>Bacteria</taxon>
        <taxon>Bacillati</taxon>
        <taxon>Actinomycetota</taxon>
        <taxon>Actinomycetes</taxon>
        <taxon>Mycobacteriales</taxon>
        <taxon>Nocardiaceae</taxon>
        <taxon>Rhodococcus</taxon>
    </lineage>
</organism>
<accession>R7WIJ5</accession>
<protein>
    <recommendedName>
        <fullName evidence="5">Nucleotide pyrophosphatase</fullName>
    </recommendedName>
</protein>
<gene>
    <name evidence="3" type="ORF">Rrhod_3626</name>
</gene>
<dbReference type="Gene3D" id="3.40.720.10">
    <property type="entry name" value="Alkaline Phosphatase, subunit A"/>
    <property type="match status" value="1"/>
</dbReference>
<dbReference type="AlphaFoldDB" id="R7WIJ5"/>
<feature type="transmembrane region" description="Helical" evidence="2">
    <location>
        <begin position="39"/>
        <end position="60"/>
    </location>
</feature>
<dbReference type="GO" id="GO:0016787">
    <property type="term" value="F:hydrolase activity"/>
    <property type="evidence" value="ECO:0007669"/>
    <property type="project" value="UniProtKB-ARBA"/>
</dbReference>
<reference evidence="3 4" key="1">
    <citation type="journal article" date="2013" name="Genome Announc.">
        <title>Draft Genome Sequence of Rhodococcus rhodnii Strain LMG5362, a Symbiont of Rhodnius prolixus (Hemiptera, Reduviidae, Triatominae), the Principle Vector of Trypanosoma cruzi.</title>
        <authorList>
            <person name="Pachebat J.A."/>
            <person name="van Keulen G."/>
            <person name="Whitten M.M."/>
            <person name="Girdwood S."/>
            <person name="Del Sol R."/>
            <person name="Dyson P.J."/>
            <person name="Facey P.D."/>
        </authorList>
    </citation>
    <scope>NUCLEOTIDE SEQUENCE [LARGE SCALE GENOMIC DNA]</scope>
    <source>
        <strain evidence="3 4">LMG 5362</strain>
    </source>
</reference>
<dbReference type="PANTHER" id="PTHR10151">
    <property type="entry name" value="ECTONUCLEOTIDE PYROPHOSPHATASE/PHOSPHODIESTERASE"/>
    <property type="match status" value="1"/>
</dbReference>
<feature type="region of interest" description="Disordered" evidence="1">
    <location>
        <begin position="1"/>
        <end position="29"/>
    </location>
</feature>
<keyword evidence="2" id="KW-0812">Transmembrane</keyword>
<keyword evidence="2" id="KW-1133">Transmembrane helix</keyword>
<evidence type="ECO:0000256" key="1">
    <source>
        <dbReference type="SAM" id="MobiDB-lite"/>
    </source>
</evidence>
<dbReference type="InterPro" id="IPR002591">
    <property type="entry name" value="Phosphodiest/P_Trfase"/>
</dbReference>
<name>R7WIJ5_9NOCA</name>
<keyword evidence="4" id="KW-1185">Reference proteome</keyword>
<evidence type="ECO:0008006" key="5">
    <source>
        <dbReference type="Google" id="ProtNLM"/>
    </source>
</evidence>
<dbReference type="SUPFAM" id="SSF53649">
    <property type="entry name" value="Alkaline phosphatase-like"/>
    <property type="match status" value="1"/>
</dbReference>